<keyword evidence="1" id="KW-0809">Transit peptide</keyword>
<keyword evidence="1" id="KW-0653">Protein transport</keyword>
<sequence length="227" mass="27131">MLSLLCNLFKCMFLYNLLGCAYGANTFEKQNINIKTIFRNTRLDDCKVDTIVLDLDKTLVDTTRNTMYNSKNYDSFCILNNTHKCFIRPGARDFLKILKKMPVKVHLYTAGHLDYAVEIIRYLDPHICITKIYSRRHCIQNIYGEYLKSIKYIGNTNKFLIIDDKKIYEKDENQYVFKITPFSYKNPKFYKDKELFYILRMIQNVIKGRITRKDAIKKYKIDKKFYC</sequence>
<comment type="similarity">
    <text evidence="1">Belongs to the TIM50 family.</text>
</comment>
<evidence type="ECO:0000313" key="5">
    <source>
        <dbReference type="Proteomes" id="UP000192758"/>
    </source>
</evidence>
<evidence type="ECO:0000256" key="1">
    <source>
        <dbReference type="RuleBase" id="RU365079"/>
    </source>
</evidence>
<evidence type="ECO:0000313" key="4">
    <source>
        <dbReference type="EMBL" id="OQS55147.1"/>
    </source>
</evidence>
<dbReference type="InterPro" id="IPR050365">
    <property type="entry name" value="TIM50"/>
</dbReference>
<comment type="subunit">
    <text evidence="1">Component of the TIM23 complex.</text>
</comment>
<keyword evidence="1" id="KW-0811">Translocation</keyword>
<dbReference type="Proteomes" id="UP000192758">
    <property type="component" value="Unassembled WGS sequence"/>
</dbReference>
<keyword evidence="1" id="KW-0813">Transport</keyword>
<comment type="caution">
    <text evidence="4">The sequence shown here is derived from an EMBL/GenBank/DDBJ whole genome shotgun (WGS) entry which is preliminary data.</text>
</comment>
<keyword evidence="1" id="KW-0496">Mitochondrion</keyword>
<gene>
    <name evidence="4" type="ORF">EHP00_266</name>
</gene>
<evidence type="ECO:0000259" key="3">
    <source>
        <dbReference type="PROSITE" id="PS50969"/>
    </source>
</evidence>
<dbReference type="InterPro" id="IPR004274">
    <property type="entry name" value="FCP1_dom"/>
</dbReference>
<dbReference type="Pfam" id="PF03031">
    <property type="entry name" value="NIF"/>
    <property type="match status" value="1"/>
</dbReference>
<dbReference type="InterPro" id="IPR023214">
    <property type="entry name" value="HAD_sf"/>
</dbReference>
<feature type="domain" description="FCP1 homology" evidence="3">
    <location>
        <begin position="44"/>
        <end position="205"/>
    </location>
</feature>
<dbReference type="GO" id="GO:0015031">
    <property type="term" value="P:protein transport"/>
    <property type="evidence" value="ECO:0007669"/>
    <property type="project" value="UniProtKB-KW"/>
</dbReference>
<proteinExistence type="inferred from homology"/>
<dbReference type="SMART" id="SM00577">
    <property type="entry name" value="CPDc"/>
    <property type="match status" value="1"/>
</dbReference>
<dbReference type="EMBL" id="MNPJ01000014">
    <property type="protein sequence ID" value="OQS55147.1"/>
    <property type="molecule type" value="Genomic_DNA"/>
</dbReference>
<organism evidence="4 5">
    <name type="scientific">Ecytonucleospora hepatopenaei</name>
    <dbReference type="NCBI Taxonomy" id="646526"/>
    <lineage>
        <taxon>Eukaryota</taxon>
        <taxon>Fungi</taxon>
        <taxon>Fungi incertae sedis</taxon>
        <taxon>Microsporidia</taxon>
        <taxon>Enterocytozoonidae</taxon>
        <taxon>Ecytonucleospora</taxon>
    </lineage>
</organism>
<dbReference type="InterPro" id="IPR036412">
    <property type="entry name" value="HAD-like_sf"/>
</dbReference>
<name>A0A1W0E7A5_9MICR</name>
<feature type="chain" id="PRO_5013139556" description="Mitochondrial import inner membrane translocase subunit TIM50" evidence="2">
    <location>
        <begin position="24"/>
        <end position="227"/>
    </location>
</feature>
<accession>A0A1W0E7A5</accession>
<protein>
    <recommendedName>
        <fullName evidence="1">Mitochondrial import inner membrane translocase subunit TIM50</fullName>
    </recommendedName>
</protein>
<dbReference type="PROSITE" id="PS50969">
    <property type="entry name" value="FCP1"/>
    <property type="match status" value="1"/>
</dbReference>
<comment type="subcellular location">
    <subcellularLocation>
        <location evidence="1">Mitochondrion inner membrane</location>
        <topology evidence="1">Single-pass membrane protein</topology>
    </subcellularLocation>
</comment>
<reference evidence="4 5" key="1">
    <citation type="journal article" date="2017" name="Environ. Microbiol.">
        <title>Decay of the glycolytic pathway and adaptation to intranuclear parasitism within Enterocytozoonidae microsporidia.</title>
        <authorList>
            <person name="Wiredu Boakye D."/>
            <person name="Jaroenlak P."/>
            <person name="Prachumwat A."/>
            <person name="Williams T.A."/>
            <person name="Bateman K.S."/>
            <person name="Itsathitphaisarn O."/>
            <person name="Sritunyalucksana K."/>
            <person name="Paszkiewicz K.H."/>
            <person name="Moore K.A."/>
            <person name="Stentiford G.D."/>
            <person name="Williams B.A."/>
        </authorList>
    </citation>
    <scope>NUCLEOTIDE SEQUENCE [LARGE SCALE GENOMIC DNA]</scope>
    <source>
        <strain evidence="4 5">TH1</strain>
    </source>
</reference>
<dbReference type="AlphaFoldDB" id="A0A1W0E7A5"/>
<dbReference type="VEuPathDB" id="MicrosporidiaDB:EHP00_266"/>
<keyword evidence="5" id="KW-1185">Reference proteome</keyword>
<dbReference type="OrthoDB" id="277011at2759"/>
<dbReference type="GO" id="GO:0005744">
    <property type="term" value="C:TIM23 mitochondrial import inner membrane translocase complex"/>
    <property type="evidence" value="ECO:0007669"/>
    <property type="project" value="UniProtKB-UniRule"/>
</dbReference>
<dbReference type="SUPFAM" id="SSF56784">
    <property type="entry name" value="HAD-like"/>
    <property type="match status" value="1"/>
</dbReference>
<evidence type="ECO:0000256" key="2">
    <source>
        <dbReference type="SAM" id="SignalP"/>
    </source>
</evidence>
<feature type="signal peptide" evidence="2">
    <location>
        <begin position="1"/>
        <end position="23"/>
    </location>
</feature>
<dbReference type="PANTHER" id="PTHR12210">
    <property type="entry name" value="DULLARD PROTEIN PHOSPHATASE"/>
    <property type="match status" value="1"/>
</dbReference>
<keyword evidence="2" id="KW-0732">Signal</keyword>
<comment type="function">
    <text evidence="1">Essential component of the TIM23 complex, a complex that mediates the translocation of transit peptide-containing proteins across the mitochondrial inner membrane.</text>
</comment>
<dbReference type="Gene3D" id="3.40.50.1000">
    <property type="entry name" value="HAD superfamily/HAD-like"/>
    <property type="match status" value="1"/>
</dbReference>